<dbReference type="PANTHER" id="PTHR24221">
    <property type="entry name" value="ATP-BINDING CASSETTE SUB-FAMILY B"/>
    <property type="match status" value="1"/>
</dbReference>
<dbReference type="PROSITE" id="PS50893">
    <property type="entry name" value="ABC_TRANSPORTER_2"/>
    <property type="match status" value="1"/>
</dbReference>
<dbReference type="InterPro" id="IPR003439">
    <property type="entry name" value="ABC_transporter-like_ATP-bd"/>
</dbReference>
<protein>
    <submittedName>
        <fullName evidence="6">ABC transporter</fullName>
    </submittedName>
</protein>
<dbReference type="InterPro" id="IPR027417">
    <property type="entry name" value="P-loop_NTPase"/>
</dbReference>
<evidence type="ECO:0000256" key="3">
    <source>
        <dbReference type="ARBA" id="ARBA00022840"/>
    </source>
</evidence>
<feature type="domain" description="ABC transporter" evidence="5">
    <location>
        <begin position="62"/>
        <end position="297"/>
    </location>
</feature>
<name>A0A0E4BTT3_9BRAD</name>
<evidence type="ECO:0000256" key="1">
    <source>
        <dbReference type="ARBA" id="ARBA00005417"/>
    </source>
</evidence>
<dbReference type="InterPro" id="IPR039421">
    <property type="entry name" value="Type_1_exporter"/>
</dbReference>
<dbReference type="Proteomes" id="UP000063308">
    <property type="component" value="Chromosome"/>
</dbReference>
<dbReference type="InterPro" id="IPR017871">
    <property type="entry name" value="ABC_transporter-like_CS"/>
</dbReference>
<comment type="function">
    <text evidence="4">Involved in beta-(1--&gt;2)glucan export. Transmembrane domains (TMD) form a pore in the inner membrane and the ATP-binding domain (NBD) is responsible for energy generation.</text>
</comment>
<dbReference type="InterPro" id="IPR003593">
    <property type="entry name" value="AAA+_ATPase"/>
</dbReference>
<dbReference type="GO" id="GO:0005524">
    <property type="term" value="F:ATP binding"/>
    <property type="evidence" value="ECO:0007669"/>
    <property type="project" value="UniProtKB-KW"/>
</dbReference>
<gene>
    <name evidence="6" type="ORF">NK6_6675</name>
</gene>
<proteinExistence type="inferred from homology"/>
<sequence length="300" mass="32179">MVLVGAYTLTLLAPIEGLGNMLTEITQSLRTFGVFMDKLESVRPSSRRHAEVVPMSSFQPAIEFDDVSLIYPGATVPALRGISFSIAPGQQVVITGPSGAGKTSIIKALTRQYSPGTGSIRLFGQDIATIDVRTLSDRVGYVSQEVLILKDTLRFNLKIARAEASDEEILHSLEKAGLGDLVPSLPAGLDTILGNRGATLSGGQRQRLALARLFLRKPDVVVIDEGTAALDIVTEQRVLEECLTTFDGKTIVIVTHRPSAMVLGDTLIVVQDGRVEDSGKHDELRSRNGFLSRVLSGAAS</sequence>
<evidence type="ECO:0000259" key="5">
    <source>
        <dbReference type="PROSITE" id="PS50893"/>
    </source>
</evidence>
<keyword evidence="2" id="KW-0547">Nucleotide-binding</keyword>
<dbReference type="Pfam" id="PF00005">
    <property type="entry name" value="ABC_tran"/>
    <property type="match status" value="1"/>
</dbReference>
<dbReference type="AlphaFoldDB" id="A0A0E4BTT3"/>
<dbReference type="PANTHER" id="PTHR24221:SF654">
    <property type="entry name" value="ATP-BINDING CASSETTE SUB-FAMILY B MEMBER 6"/>
    <property type="match status" value="1"/>
</dbReference>
<dbReference type="SMART" id="SM00382">
    <property type="entry name" value="AAA"/>
    <property type="match status" value="1"/>
</dbReference>
<evidence type="ECO:0000256" key="4">
    <source>
        <dbReference type="ARBA" id="ARBA00024722"/>
    </source>
</evidence>
<dbReference type="SUPFAM" id="SSF52540">
    <property type="entry name" value="P-loop containing nucleoside triphosphate hydrolases"/>
    <property type="match status" value="1"/>
</dbReference>
<dbReference type="Gene3D" id="3.40.50.300">
    <property type="entry name" value="P-loop containing nucleotide triphosphate hydrolases"/>
    <property type="match status" value="1"/>
</dbReference>
<accession>A0A0E4BTT3</accession>
<comment type="similarity">
    <text evidence="1">Belongs to the ABC transporter superfamily.</text>
</comment>
<organism evidence="6 7">
    <name type="scientific">Bradyrhizobium diazoefficiens</name>
    <dbReference type="NCBI Taxonomy" id="1355477"/>
    <lineage>
        <taxon>Bacteria</taxon>
        <taxon>Pseudomonadati</taxon>
        <taxon>Pseudomonadota</taxon>
        <taxon>Alphaproteobacteria</taxon>
        <taxon>Hyphomicrobiales</taxon>
        <taxon>Nitrobacteraceae</taxon>
        <taxon>Bradyrhizobium</taxon>
    </lineage>
</organism>
<evidence type="ECO:0000313" key="7">
    <source>
        <dbReference type="Proteomes" id="UP000063308"/>
    </source>
</evidence>
<dbReference type="EMBL" id="AP014685">
    <property type="protein sequence ID" value="BAR59826.1"/>
    <property type="molecule type" value="Genomic_DNA"/>
</dbReference>
<reference evidence="6 7" key="1">
    <citation type="submission" date="2014-11" db="EMBL/GenBank/DDBJ databases">
        <title>Symbiosis island explosion on the genome of extra-slow-growing strains of soybean bradyrhizobia with massive insertion sequences.</title>
        <authorList>
            <person name="Iida T."/>
            <person name="Minamisawa K."/>
        </authorList>
    </citation>
    <scope>NUCLEOTIDE SEQUENCE [LARGE SCALE GENOMIC DNA]</scope>
    <source>
        <strain evidence="6 7">NK6</strain>
    </source>
</reference>
<dbReference type="GO" id="GO:0016887">
    <property type="term" value="F:ATP hydrolysis activity"/>
    <property type="evidence" value="ECO:0007669"/>
    <property type="project" value="InterPro"/>
</dbReference>
<evidence type="ECO:0000256" key="2">
    <source>
        <dbReference type="ARBA" id="ARBA00022741"/>
    </source>
</evidence>
<keyword evidence="3" id="KW-0067">ATP-binding</keyword>
<dbReference type="PROSITE" id="PS00211">
    <property type="entry name" value="ABC_TRANSPORTER_1"/>
    <property type="match status" value="1"/>
</dbReference>
<evidence type="ECO:0000313" key="6">
    <source>
        <dbReference type="EMBL" id="BAR59826.1"/>
    </source>
</evidence>
<dbReference type="GO" id="GO:0034040">
    <property type="term" value="F:ATPase-coupled lipid transmembrane transporter activity"/>
    <property type="evidence" value="ECO:0007669"/>
    <property type="project" value="TreeGrafter"/>
</dbReference>